<accession>A0A8X6LHV6</accession>
<dbReference type="OrthoDB" id="10463267at2759"/>
<protein>
    <submittedName>
        <fullName evidence="2">Zinc finger protein</fullName>
    </submittedName>
</protein>
<feature type="compositionally biased region" description="Polar residues" evidence="1">
    <location>
        <begin position="99"/>
        <end position="114"/>
    </location>
</feature>
<organism evidence="2 3">
    <name type="scientific">Trichonephila clavata</name>
    <name type="common">Joro spider</name>
    <name type="synonym">Nephila clavata</name>
    <dbReference type="NCBI Taxonomy" id="2740835"/>
    <lineage>
        <taxon>Eukaryota</taxon>
        <taxon>Metazoa</taxon>
        <taxon>Ecdysozoa</taxon>
        <taxon>Arthropoda</taxon>
        <taxon>Chelicerata</taxon>
        <taxon>Arachnida</taxon>
        <taxon>Araneae</taxon>
        <taxon>Araneomorphae</taxon>
        <taxon>Entelegynae</taxon>
        <taxon>Araneoidea</taxon>
        <taxon>Nephilidae</taxon>
        <taxon>Trichonephila</taxon>
    </lineage>
</organism>
<evidence type="ECO:0000313" key="2">
    <source>
        <dbReference type="EMBL" id="GFR07839.1"/>
    </source>
</evidence>
<evidence type="ECO:0000313" key="3">
    <source>
        <dbReference type="Proteomes" id="UP000887116"/>
    </source>
</evidence>
<evidence type="ECO:0000256" key="1">
    <source>
        <dbReference type="SAM" id="MobiDB-lite"/>
    </source>
</evidence>
<keyword evidence="3" id="KW-1185">Reference proteome</keyword>
<reference evidence="2" key="1">
    <citation type="submission" date="2020-07" db="EMBL/GenBank/DDBJ databases">
        <title>Multicomponent nature underlies the extraordinary mechanical properties of spider dragline silk.</title>
        <authorList>
            <person name="Kono N."/>
            <person name="Nakamura H."/>
            <person name="Mori M."/>
            <person name="Yoshida Y."/>
            <person name="Ohtoshi R."/>
            <person name="Malay A.D."/>
            <person name="Moran D.A.P."/>
            <person name="Tomita M."/>
            <person name="Numata K."/>
            <person name="Arakawa K."/>
        </authorList>
    </citation>
    <scope>NUCLEOTIDE SEQUENCE</scope>
</reference>
<feature type="region of interest" description="Disordered" evidence="1">
    <location>
        <begin position="95"/>
        <end position="114"/>
    </location>
</feature>
<name>A0A8X6LHV6_TRICU</name>
<comment type="caution">
    <text evidence="2">The sequence shown here is derived from an EMBL/GenBank/DDBJ whole genome shotgun (WGS) entry which is preliminary data.</text>
</comment>
<dbReference type="AlphaFoldDB" id="A0A8X6LHV6"/>
<sequence length="114" mass="13156">MDYRCDPCNLDFTDIQQYLDHDCKSYVDQSVTQVCKDISMCINAFSLFKSTREGHAGNTPANEEQNKGISNDASVKEKRLILVFLKCNENKSYKETPNEKSALQQRLKNTEYFN</sequence>
<dbReference type="EMBL" id="BMAO01006342">
    <property type="protein sequence ID" value="GFR07839.1"/>
    <property type="molecule type" value="Genomic_DNA"/>
</dbReference>
<proteinExistence type="predicted"/>
<dbReference type="Proteomes" id="UP000887116">
    <property type="component" value="Unassembled WGS sequence"/>
</dbReference>
<gene>
    <name evidence="2" type="primary">NCL1_34887</name>
    <name evidence="2" type="ORF">TNCT_158141</name>
</gene>